<evidence type="ECO:0000256" key="3">
    <source>
        <dbReference type="ARBA" id="ARBA00022835"/>
    </source>
</evidence>
<feature type="region of interest" description="Disordered" evidence="4">
    <location>
        <begin position="39"/>
        <end position="75"/>
    </location>
</feature>
<evidence type="ECO:0000313" key="8">
    <source>
        <dbReference type="Proteomes" id="UP000800041"/>
    </source>
</evidence>
<dbReference type="Pfam" id="PF14382">
    <property type="entry name" value="ECR1_N"/>
    <property type="match status" value="1"/>
</dbReference>
<gene>
    <name evidence="7" type="ORF">K402DRAFT_340264</name>
</gene>
<dbReference type="PANTHER" id="PTHR12686:SF8">
    <property type="entry name" value="EXOSOME COMPLEX COMPONENT CSL4"/>
    <property type="match status" value="1"/>
</dbReference>
<evidence type="ECO:0000256" key="2">
    <source>
        <dbReference type="ARBA" id="ARBA00022490"/>
    </source>
</evidence>
<dbReference type="PANTHER" id="PTHR12686">
    <property type="entry name" value="3'-5' EXORIBONUCLEASE CSL4-RELATED"/>
    <property type="match status" value="1"/>
</dbReference>
<evidence type="ECO:0000256" key="1">
    <source>
        <dbReference type="ARBA" id="ARBA00004604"/>
    </source>
</evidence>
<dbReference type="AlphaFoldDB" id="A0A6G1GNC3"/>
<dbReference type="Gene3D" id="2.40.50.140">
    <property type="entry name" value="Nucleic acid-binding proteins"/>
    <property type="match status" value="1"/>
</dbReference>
<organism evidence="7 8">
    <name type="scientific">Aulographum hederae CBS 113979</name>
    <dbReference type="NCBI Taxonomy" id="1176131"/>
    <lineage>
        <taxon>Eukaryota</taxon>
        <taxon>Fungi</taxon>
        <taxon>Dikarya</taxon>
        <taxon>Ascomycota</taxon>
        <taxon>Pezizomycotina</taxon>
        <taxon>Dothideomycetes</taxon>
        <taxon>Pleosporomycetidae</taxon>
        <taxon>Aulographales</taxon>
        <taxon>Aulographaceae</taxon>
    </lineage>
</organism>
<feature type="compositionally biased region" description="Polar residues" evidence="4">
    <location>
        <begin position="53"/>
        <end position="66"/>
    </location>
</feature>
<dbReference type="Proteomes" id="UP000800041">
    <property type="component" value="Unassembled WGS sequence"/>
</dbReference>
<keyword evidence="8" id="KW-1185">Reference proteome</keyword>
<feature type="domain" description="Exosome complex component CSL4 C-terminal" evidence="5">
    <location>
        <begin position="82"/>
        <end position="109"/>
    </location>
</feature>
<feature type="domain" description="Exosome complex component N-terminal" evidence="6">
    <location>
        <begin position="1"/>
        <end position="36"/>
    </location>
</feature>
<dbReference type="GO" id="GO:0006396">
    <property type="term" value="P:RNA processing"/>
    <property type="evidence" value="ECO:0007669"/>
    <property type="project" value="InterPro"/>
</dbReference>
<dbReference type="GO" id="GO:0005730">
    <property type="term" value="C:nucleolus"/>
    <property type="evidence" value="ECO:0007669"/>
    <property type="project" value="UniProtKB-SubCell"/>
</dbReference>
<keyword evidence="3" id="KW-0271">Exosome</keyword>
<protein>
    <recommendedName>
        <fullName evidence="9">Exosome complex component CSL4 C-terminal domain-containing protein</fullName>
    </recommendedName>
</protein>
<comment type="subcellular location">
    <subcellularLocation>
        <location evidence="1">Nucleus</location>
        <location evidence="1">Nucleolus</location>
    </subcellularLocation>
</comment>
<dbReference type="SUPFAM" id="SSF110324">
    <property type="entry name" value="Ribosomal L27 protein-like"/>
    <property type="match status" value="1"/>
</dbReference>
<keyword evidence="2" id="KW-0963">Cytoplasm</keyword>
<accession>A0A6G1GNC3</accession>
<dbReference type="GO" id="GO:0003723">
    <property type="term" value="F:RNA binding"/>
    <property type="evidence" value="ECO:0007669"/>
    <property type="project" value="InterPro"/>
</dbReference>
<dbReference type="Gene3D" id="2.40.50.100">
    <property type="match status" value="1"/>
</dbReference>
<dbReference type="GO" id="GO:0005737">
    <property type="term" value="C:cytoplasm"/>
    <property type="evidence" value="ECO:0007669"/>
    <property type="project" value="TreeGrafter"/>
</dbReference>
<dbReference type="InterPro" id="IPR012340">
    <property type="entry name" value="NA-bd_OB-fold"/>
</dbReference>
<dbReference type="Pfam" id="PF10447">
    <property type="entry name" value="EXOSC1"/>
    <property type="match status" value="2"/>
</dbReference>
<reference evidence="7" key="1">
    <citation type="journal article" date="2020" name="Stud. Mycol.">
        <title>101 Dothideomycetes genomes: a test case for predicting lifestyles and emergence of pathogens.</title>
        <authorList>
            <person name="Haridas S."/>
            <person name="Albert R."/>
            <person name="Binder M."/>
            <person name="Bloem J."/>
            <person name="Labutti K."/>
            <person name="Salamov A."/>
            <person name="Andreopoulos B."/>
            <person name="Baker S."/>
            <person name="Barry K."/>
            <person name="Bills G."/>
            <person name="Bluhm B."/>
            <person name="Cannon C."/>
            <person name="Castanera R."/>
            <person name="Culley D."/>
            <person name="Daum C."/>
            <person name="Ezra D."/>
            <person name="Gonzalez J."/>
            <person name="Henrissat B."/>
            <person name="Kuo A."/>
            <person name="Liang C."/>
            <person name="Lipzen A."/>
            <person name="Lutzoni F."/>
            <person name="Magnuson J."/>
            <person name="Mondo S."/>
            <person name="Nolan M."/>
            <person name="Ohm R."/>
            <person name="Pangilinan J."/>
            <person name="Park H.-J."/>
            <person name="Ramirez L."/>
            <person name="Alfaro M."/>
            <person name="Sun H."/>
            <person name="Tritt A."/>
            <person name="Yoshinaga Y."/>
            <person name="Zwiers L.-H."/>
            <person name="Turgeon B."/>
            <person name="Goodwin S."/>
            <person name="Spatafora J."/>
            <person name="Crous P."/>
            <person name="Grigoriev I."/>
        </authorList>
    </citation>
    <scope>NUCLEOTIDE SEQUENCE</scope>
    <source>
        <strain evidence="7">CBS 113979</strain>
    </source>
</reference>
<sequence length="228" mass="24356">MALPGQLLGSTSKYVPGPGTHLHEANIYASIVGRISETTPRKLPKGTPPKPFNPSNLPVLSVSRPTSRPVDQPVTGATNSILPEVESIILARITRLTTRQANATILAISPPNATSSAPSAADPLLSSPPVACAHPFPALLRTQDIRATEKDKIKMLESFRPGDIIRAQVISLGDQGGYYLSTARNELGVVLAWDETGEELVPISWKEMGTVEDGKVGAREPRKVAKPF</sequence>
<dbReference type="InterPro" id="IPR025721">
    <property type="entry name" value="Exosome_cplx_N_dom"/>
</dbReference>
<dbReference type="EMBL" id="ML977184">
    <property type="protein sequence ID" value="KAF1982421.1"/>
    <property type="molecule type" value="Genomic_DNA"/>
</dbReference>
<dbReference type="SUPFAM" id="SSF50249">
    <property type="entry name" value="Nucleic acid-binding proteins"/>
    <property type="match status" value="1"/>
</dbReference>
<dbReference type="InterPro" id="IPR019495">
    <property type="entry name" value="EXOSC1_C"/>
</dbReference>
<evidence type="ECO:0000313" key="7">
    <source>
        <dbReference type="EMBL" id="KAF1982421.1"/>
    </source>
</evidence>
<evidence type="ECO:0000256" key="4">
    <source>
        <dbReference type="SAM" id="MobiDB-lite"/>
    </source>
</evidence>
<evidence type="ECO:0008006" key="9">
    <source>
        <dbReference type="Google" id="ProtNLM"/>
    </source>
</evidence>
<dbReference type="InterPro" id="IPR039771">
    <property type="entry name" value="Csl4"/>
</dbReference>
<dbReference type="OrthoDB" id="440760at2759"/>
<proteinExistence type="predicted"/>
<evidence type="ECO:0000259" key="6">
    <source>
        <dbReference type="Pfam" id="PF14382"/>
    </source>
</evidence>
<feature type="domain" description="Exosome complex component CSL4 C-terminal" evidence="5">
    <location>
        <begin position="131"/>
        <end position="172"/>
    </location>
</feature>
<evidence type="ECO:0000259" key="5">
    <source>
        <dbReference type="Pfam" id="PF10447"/>
    </source>
</evidence>
<name>A0A6G1GNC3_9PEZI</name>
<dbReference type="GO" id="GO:0000176">
    <property type="term" value="C:nuclear exosome (RNase complex)"/>
    <property type="evidence" value="ECO:0007669"/>
    <property type="project" value="TreeGrafter"/>
</dbReference>